<comment type="caution">
    <text evidence="1">The sequence shown here is derived from an EMBL/GenBank/DDBJ whole genome shotgun (WGS) entry which is preliminary data.</text>
</comment>
<organism evidence="1 2">
    <name type="scientific">Salinivibrio kushneri</name>
    <dbReference type="NCBI Taxonomy" id="1908198"/>
    <lineage>
        <taxon>Bacteria</taxon>
        <taxon>Pseudomonadati</taxon>
        <taxon>Pseudomonadota</taxon>
        <taxon>Gammaproteobacteria</taxon>
        <taxon>Vibrionales</taxon>
        <taxon>Vibrionaceae</taxon>
        <taxon>Salinivibrio</taxon>
    </lineage>
</organism>
<sequence>MAWPTVNIKILNMMQGAIPGVEQHFLFVGHGNVTGTERNLINIDSTSDIEELLKSKKASDSLIKTVLAAQQNGKQNWTAGVMIIDETDDWRDIVDAANEVASFEAVVLDVPMTAKENIEQANTYRETLKSKTGREIFIIGCTPAIDTSADNGQTWEAYVTAQAAITKDVAAPYVTLVPMLHADGTTLGKYAGRLANKEVSIADSPARVKTGSVLGITELATDKDGKACQLATLKTLHQNRLAVPMWYPDYPGQYWTTGITLDVPGGDLQDIRHVRVLLKAARKVRVRAIARIADRELNSTPGSMESAKLYFTQDLRRMARNVKIGDYTFPGEIKTPLPDDISITWLDSEHVQIMLKVTPYECPVKITIGIMLNKRLGE</sequence>
<reference evidence="1 2" key="1">
    <citation type="journal article" date="2017" name="Genome Announc.">
        <title>Draft Genome Sequences of Salinivibrio proteolyticus, Salinivibrio sharmensis, Salinivibrio siamensis, Salinivibrio costicola subsp. alcaliphilus, Salinivibrio costicola subsp. vallismortis, and 29 New Isolates Belonging to the Genus Salinivibrio.</title>
        <authorList>
            <person name="Lopez-Hermoso C."/>
            <person name="de la Haba R.R."/>
            <person name="Sanchez-Porro C."/>
            <person name="Bayliss S.C."/>
            <person name="Feil E.J."/>
            <person name="Ventosa A."/>
        </authorList>
    </citation>
    <scope>NUCLEOTIDE SEQUENCE [LARGE SCALE GENOMIC DNA]</scope>
    <source>
        <strain evidence="1 2">IC202</strain>
    </source>
</reference>
<dbReference type="RefSeq" id="WP_077457543.1">
    <property type="nucleotide sequence ID" value="NZ_MUEO01000009.1"/>
</dbReference>
<name>A0AB36K7C5_9GAMM</name>
<protein>
    <submittedName>
        <fullName evidence="1">Phage tail protein</fullName>
    </submittedName>
</protein>
<accession>A0AB36K7C5</accession>
<dbReference type="EMBL" id="MUEO01000009">
    <property type="protein sequence ID" value="OOE45119.1"/>
    <property type="molecule type" value="Genomic_DNA"/>
</dbReference>
<gene>
    <name evidence="1" type="ORF">BZG09_05290</name>
</gene>
<dbReference type="Pfam" id="PF10758">
    <property type="entry name" value="DUF2586"/>
    <property type="match status" value="1"/>
</dbReference>
<evidence type="ECO:0000313" key="1">
    <source>
        <dbReference type="EMBL" id="OOE45119.1"/>
    </source>
</evidence>
<dbReference type="InterPro" id="IPR019694">
    <property type="entry name" value="Phage_HP1_Orf23"/>
</dbReference>
<dbReference type="Proteomes" id="UP000188726">
    <property type="component" value="Unassembled WGS sequence"/>
</dbReference>
<evidence type="ECO:0000313" key="2">
    <source>
        <dbReference type="Proteomes" id="UP000188726"/>
    </source>
</evidence>
<proteinExistence type="predicted"/>
<dbReference type="AlphaFoldDB" id="A0AB36K7C5"/>